<dbReference type="PANTHER" id="PTHR22550">
    <property type="entry name" value="SPORE GERMINATION PROTEIN"/>
    <property type="match status" value="1"/>
</dbReference>
<feature type="transmembrane region" description="Helical" evidence="5">
    <location>
        <begin position="6"/>
        <end position="27"/>
    </location>
</feature>
<dbReference type="STRING" id="311403.Arad_7820"/>
<evidence type="ECO:0000256" key="5">
    <source>
        <dbReference type="SAM" id="Phobius"/>
    </source>
</evidence>
<keyword evidence="1" id="KW-0677">Repeat</keyword>
<dbReference type="Gene3D" id="3.40.50.410">
    <property type="entry name" value="von Willebrand factor, type A domain"/>
    <property type="match status" value="1"/>
</dbReference>
<dbReference type="Pfam" id="PF13519">
    <property type="entry name" value="VWA_2"/>
    <property type="match status" value="1"/>
</dbReference>
<dbReference type="InterPro" id="IPR013105">
    <property type="entry name" value="TPR_2"/>
</dbReference>
<proteinExistence type="predicted"/>
<gene>
    <name evidence="7" type="ordered locus">Arad_7820</name>
</gene>
<dbReference type="SUPFAM" id="SSF53300">
    <property type="entry name" value="vWA-like"/>
    <property type="match status" value="1"/>
</dbReference>
<feature type="transmembrane region" description="Helical" evidence="5">
    <location>
        <begin position="61"/>
        <end position="80"/>
    </location>
</feature>
<dbReference type="InterPro" id="IPR050768">
    <property type="entry name" value="UPF0353/GerABKA_families"/>
</dbReference>
<feature type="domain" description="VWFA" evidence="6">
    <location>
        <begin position="93"/>
        <end position="261"/>
    </location>
</feature>
<dbReference type="KEGG" id="ara:Arad_7820"/>
<dbReference type="InterPro" id="IPR011990">
    <property type="entry name" value="TPR-like_helical_dom_sf"/>
</dbReference>
<dbReference type="PROSITE" id="PS50005">
    <property type="entry name" value="TPR"/>
    <property type="match status" value="1"/>
</dbReference>
<dbReference type="EMBL" id="CP000629">
    <property type="protein sequence ID" value="ACM29241.1"/>
    <property type="molecule type" value="Genomic_DNA"/>
</dbReference>
<evidence type="ECO:0000256" key="3">
    <source>
        <dbReference type="PROSITE-ProRule" id="PRU00339"/>
    </source>
</evidence>
<feature type="region of interest" description="Disordered" evidence="4">
    <location>
        <begin position="448"/>
        <end position="483"/>
    </location>
</feature>
<dbReference type="SMART" id="SM00028">
    <property type="entry name" value="TPR"/>
    <property type="match status" value="1"/>
</dbReference>
<keyword evidence="5" id="KW-1133">Transmembrane helix</keyword>
<evidence type="ECO:0000256" key="2">
    <source>
        <dbReference type="ARBA" id="ARBA00022803"/>
    </source>
</evidence>
<dbReference type="Proteomes" id="UP000001600">
    <property type="component" value="Chromosome 2"/>
</dbReference>
<dbReference type="InterPro" id="IPR002035">
    <property type="entry name" value="VWF_A"/>
</dbReference>
<keyword evidence="5" id="KW-0812">Transmembrane</keyword>
<dbReference type="HOGENOM" id="CLU_024570_3_2_5"/>
<dbReference type="PANTHER" id="PTHR22550:SF14">
    <property type="entry name" value="VWFA DOMAIN-CONTAINING PROTEIN"/>
    <property type="match status" value="1"/>
</dbReference>
<evidence type="ECO:0000256" key="4">
    <source>
        <dbReference type="SAM" id="MobiDB-lite"/>
    </source>
</evidence>
<dbReference type="SMART" id="SM00327">
    <property type="entry name" value="VWA"/>
    <property type="match status" value="1"/>
</dbReference>
<keyword evidence="5" id="KW-0472">Membrane</keyword>
<dbReference type="InterPro" id="IPR036465">
    <property type="entry name" value="vWFA_dom_sf"/>
</dbReference>
<dbReference type="SUPFAM" id="SSF48452">
    <property type="entry name" value="TPR-like"/>
    <property type="match status" value="1"/>
</dbReference>
<dbReference type="PROSITE" id="PS50234">
    <property type="entry name" value="VWFA"/>
    <property type="match status" value="1"/>
</dbReference>
<organism evidence="7 8">
    <name type="scientific">Rhizobium rhizogenes (strain K84 / ATCC BAA-868)</name>
    <name type="common">Agrobacterium radiobacter</name>
    <dbReference type="NCBI Taxonomy" id="311403"/>
    <lineage>
        <taxon>Bacteria</taxon>
        <taxon>Pseudomonadati</taxon>
        <taxon>Pseudomonadota</taxon>
        <taxon>Alphaproteobacteria</taxon>
        <taxon>Hyphomicrobiales</taxon>
        <taxon>Rhizobiaceae</taxon>
        <taxon>Rhizobium/Agrobacterium group</taxon>
        <taxon>Rhizobium</taxon>
    </lineage>
</organism>
<protein>
    <submittedName>
        <fullName evidence="7">Tetratricopeptide TPR_4</fullName>
    </submittedName>
</protein>
<dbReference type="RefSeq" id="WP_012649566.1">
    <property type="nucleotide sequence ID" value="NC_011983.1"/>
</dbReference>
<dbReference type="eggNOG" id="COG2304">
    <property type="taxonomic scope" value="Bacteria"/>
</dbReference>
<dbReference type="AlphaFoldDB" id="B9JNW0"/>
<name>B9JNW0_RHIR8</name>
<accession>B9JNW0</accession>
<evidence type="ECO:0000313" key="8">
    <source>
        <dbReference type="Proteomes" id="UP000001600"/>
    </source>
</evidence>
<dbReference type="InterPro" id="IPR019734">
    <property type="entry name" value="TPR_rpt"/>
</dbReference>
<feature type="repeat" description="TPR" evidence="3">
    <location>
        <begin position="400"/>
        <end position="433"/>
    </location>
</feature>
<evidence type="ECO:0000256" key="1">
    <source>
        <dbReference type="ARBA" id="ARBA00022737"/>
    </source>
</evidence>
<evidence type="ECO:0000259" key="6">
    <source>
        <dbReference type="PROSITE" id="PS50234"/>
    </source>
</evidence>
<reference evidence="7 8" key="1">
    <citation type="journal article" date="2009" name="J. Bacteriol.">
        <title>Genome sequences of three Agrobacterium biovars help elucidate the evolution of multichromosome genomes in bacteria.</title>
        <authorList>
            <person name="Slater S.C."/>
            <person name="Goldman B.S."/>
            <person name="Goodner B."/>
            <person name="Setubal J.C."/>
            <person name="Farrand S.K."/>
            <person name="Nester E.W."/>
            <person name="Burr T.J."/>
            <person name="Banta L."/>
            <person name="Dickerman A.W."/>
            <person name="Paulsen I."/>
            <person name="Otten L."/>
            <person name="Suen G."/>
            <person name="Welch R."/>
            <person name="Almeida N.F."/>
            <person name="Arnold F."/>
            <person name="Burton O.T."/>
            <person name="Du Z."/>
            <person name="Ewing A."/>
            <person name="Godsy E."/>
            <person name="Heisel S."/>
            <person name="Houmiel K.L."/>
            <person name="Jhaveri J."/>
            <person name="Lu J."/>
            <person name="Miller N.M."/>
            <person name="Norton S."/>
            <person name="Chen Q."/>
            <person name="Phoolcharoen W."/>
            <person name="Ohlin V."/>
            <person name="Ondrusek D."/>
            <person name="Pride N."/>
            <person name="Stricklin S.L."/>
            <person name="Sun J."/>
            <person name="Wheeler C."/>
            <person name="Wilson L."/>
            <person name="Zhu H."/>
            <person name="Wood D.W."/>
        </authorList>
    </citation>
    <scope>NUCLEOTIDE SEQUENCE [LARGE SCALE GENOMIC DNA]</scope>
    <source>
        <strain evidence="8">K84 / ATCC BAA-868</strain>
    </source>
</reference>
<sequence length="516" mass="56546">MISDFHFLRPWLLLTLFLPIAMLWLSYRSGDVRSQWRGMIAPHLLDSLVVDATKRSRLRPAWLLALILVFGAVAAAGPTWQREMPPFVEDTASLVIAVDLSQTMDAIDVSPSRLERAKLKIRDVIAARPGARTAIIAYAGSAHLVLPLTEDASLIETYVDALATRIMPKPGKDTTAALKLAAALLKQDGAPGTILLMTDGVETSAIEPMKSMTSGIVALGIGTAAGGPVKTPGGGFLSDSNGARVFAKLDIDALNKLRAETGADVATITDDGTDVRWINQRIRTNFTRKAAATGDRWHDMGWWLLPPLAILFALSFRKGWVVRAGIILLAFNLASPGGAHAGEFTDMWLTRDQQGRMAFERGDSAAAADLFQDPMWKGIALYRTGRFQEAIDAFASIDTAQSWYDQGNALLRLSKFDEAIAAYGKALEKRKGWLDGEVNLAIAKRLSKARKDDEQKEQEGEGKPDQVQFDDKGKDGVRGRIDSEMQTSEIWMRNIQVSPADLMARKFSLELQEKKP</sequence>
<dbReference type="Pfam" id="PF07719">
    <property type="entry name" value="TPR_2"/>
    <property type="match status" value="1"/>
</dbReference>
<dbReference type="Gene3D" id="1.25.40.10">
    <property type="entry name" value="Tetratricopeptide repeat domain"/>
    <property type="match status" value="1"/>
</dbReference>
<evidence type="ECO:0000313" key="7">
    <source>
        <dbReference type="EMBL" id="ACM29241.1"/>
    </source>
</evidence>
<dbReference type="eggNOG" id="COG0457">
    <property type="taxonomic scope" value="Bacteria"/>
</dbReference>
<feature type="compositionally biased region" description="Basic and acidic residues" evidence="4">
    <location>
        <begin position="449"/>
        <end position="483"/>
    </location>
</feature>
<keyword evidence="2 3" id="KW-0802">TPR repeat</keyword>